<dbReference type="Proteomes" id="UP000037696">
    <property type="component" value="Unassembled WGS sequence"/>
</dbReference>
<keyword evidence="3" id="KW-1185">Reference proteome</keyword>
<dbReference type="EMBL" id="LHQQ01000078">
    <property type="protein sequence ID" value="KOS43572.1"/>
    <property type="molecule type" value="Genomic_DNA"/>
</dbReference>
<dbReference type="AlphaFoldDB" id="A0A0N0RZ06"/>
<organism evidence="2 3">
    <name type="scientific">Penicillium nordicum</name>
    <dbReference type="NCBI Taxonomy" id="229535"/>
    <lineage>
        <taxon>Eukaryota</taxon>
        <taxon>Fungi</taxon>
        <taxon>Dikarya</taxon>
        <taxon>Ascomycota</taxon>
        <taxon>Pezizomycotina</taxon>
        <taxon>Eurotiomycetes</taxon>
        <taxon>Eurotiomycetidae</taxon>
        <taxon>Eurotiales</taxon>
        <taxon>Aspergillaceae</taxon>
        <taxon>Penicillium</taxon>
    </lineage>
</organism>
<protein>
    <submittedName>
        <fullName evidence="2">Uncharacterized protein</fullName>
    </submittedName>
</protein>
<proteinExistence type="predicted"/>
<evidence type="ECO:0000313" key="2">
    <source>
        <dbReference type="EMBL" id="KOS43572.1"/>
    </source>
</evidence>
<gene>
    <name evidence="2" type="ORF">ACN38_g5514</name>
</gene>
<accession>A0A0N0RZ06</accession>
<evidence type="ECO:0000256" key="1">
    <source>
        <dbReference type="SAM" id="MobiDB-lite"/>
    </source>
</evidence>
<sequence>MPNQMTMMALKRLQRREATSRVAGELEMRLSGMSMHYSTTKEEKEKKKKKKNQLPNPLANFPSLETPAMHVK</sequence>
<evidence type="ECO:0000313" key="3">
    <source>
        <dbReference type="Proteomes" id="UP000037696"/>
    </source>
</evidence>
<name>A0A0N0RZ06_9EURO</name>
<comment type="caution">
    <text evidence="2">The sequence shown here is derived from an EMBL/GenBank/DDBJ whole genome shotgun (WGS) entry which is preliminary data.</text>
</comment>
<feature type="region of interest" description="Disordered" evidence="1">
    <location>
        <begin position="29"/>
        <end position="72"/>
    </location>
</feature>
<reference evidence="2 3" key="1">
    <citation type="submission" date="2015-08" db="EMBL/GenBank/DDBJ databases">
        <title>Genome sequencing of Penicillium nordicum.</title>
        <authorList>
            <person name="Nguyen H.D."/>
            <person name="Seifert K.A."/>
        </authorList>
    </citation>
    <scope>NUCLEOTIDE SEQUENCE [LARGE SCALE GENOMIC DNA]</scope>
    <source>
        <strain evidence="2 3">DAOMC 185683</strain>
    </source>
</reference>